<evidence type="ECO:0000256" key="6">
    <source>
        <dbReference type="ARBA" id="ARBA00022833"/>
    </source>
</evidence>
<dbReference type="GO" id="GO:0005737">
    <property type="term" value="C:cytoplasm"/>
    <property type="evidence" value="ECO:0007669"/>
    <property type="project" value="TreeGrafter"/>
</dbReference>
<comment type="similarity">
    <text evidence="2">Belongs to the peptidase M1 family.</text>
</comment>
<evidence type="ECO:0000256" key="3">
    <source>
        <dbReference type="ARBA" id="ARBA00022670"/>
    </source>
</evidence>
<name>A0A433PAB0_9FUNG</name>
<proteinExistence type="inferred from homology"/>
<dbReference type="GO" id="GO:0043171">
    <property type="term" value="P:peptide catabolic process"/>
    <property type="evidence" value="ECO:0007669"/>
    <property type="project" value="TreeGrafter"/>
</dbReference>
<evidence type="ECO:0000256" key="2">
    <source>
        <dbReference type="ARBA" id="ARBA00010136"/>
    </source>
</evidence>
<evidence type="ECO:0000313" key="9">
    <source>
        <dbReference type="EMBL" id="RUS14476.1"/>
    </source>
</evidence>
<evidence type="ECO:0000256" key="1">
    <source>
        <dbReference type="ARBA" id="ARBA00001947"/>
    </source>
</evidence>
<feature type="non-terminal residue" evidence="9">
    <location>
        <position position="263"/>
    </location>
</feature>
<dbReference type="GO" id="GO:0006508">
    <property type="term" value="P:proteolysis"/>
    <property type="evidence" value="ECO:0007669"/>
    <property type="project" value="UniProtKB-KW"/>
</dbReference>
<keyword evidence="6" id="KW-0862">Zinc</keyword>
<organism evidence="9 10">
    <name type="scientific">Jimgerdemannia flammicorona</name>
    <dbReference type="NCBI Taxonomy" id="994334"/>
    <lineage>
        <taxon>Eukaryota</taxon>
        <taxon>Fungi</taxon>
        <taxon>Fungi incertae sedis</taxon>
        <taxon>Mucoromycota</taxon>
        <taxon>Mucoromycotina</taxon>
        <taxon>Endogonomycetes</taxon>
        <taxon>Endogonales</taxon>
        <taxon>Endogonaceae</taxon>
        <taxon>Jimgerdemannia</taxon>
    </lineage>
</organism>
<evidence type="ECO:0000256" key="5">
    <source>
        <dbReference type="ARBA" id="ARBA00022801"/>
    </source>
</evidence>
<dbReference type="PANTHER" id="PTHR11533:SF174">
    <property type="entry name" value="PUROMYCIN-SENSITIVE AMINOPEPTIDASE-RELATED"/>
    <property type="match status" value="1"/>
</dbReference>
<gene>
    <name evidence="9" type="ORF">BC938DRAFT_477348</name>
</gene>
<dbReference type="Proteomes" id="UP000274822">
    <property type="component" value="Unassembled WGS sequence"/>
</dbReference>
<sequence length="263" mass="29148">MPTTWSKALLFVALPLYFAFLANYFYRNYLPTPATDMTSNPDRKVLPSNVKPLHYDLTLTPNLETFKFDGTVKINLAVKHDTEKITLHAQDLEFGYAKVHSTSLKTETAQLATEIKYDEKTLSATLSFPETIPHGSEATLEIGFKGTLNDKMFGFYRSSYQDAQGNTKYLATTQFEATHARRAFPCWDEPALKATFDVTLVVPSELVALSNMNIVSEKPVKDSGTEVGKTEVGKTEVGKTEVGKTEVGKTEVGKTEVGKTEVV</sequence>
<comment type="cofactor">
    <cofactor evidence="1">
        <name>Zn(2+)</name>
        <dbReference type="ChEBI" id="CHEBI:29105"/>
    </cofactor>
</comment>
<dbReference type="InterPro" id="IPR042097">
    <property type="entry name" value="Aminopeptidase_N-like_N_sf"/>
</dbReference>
<dbReference type="FunFam" id="2.60.40.1730:FF:000002">
    <property type="entry name" value="Aminopeptidase"/>
    <property type="match status" value="1"/>
</dbReference>
<dbReference type="SUPFAM" id="SSF63737">
    <property type="entry name" value="Leukotriene A4 hydrolase N-terminal domain"/>
    <property type="match status" value="1"/>
</dbReference>
<feature type="domain" description="Aminopeptidase N-like N-terminal" evidence="8">
    <location>
        <begin position="51"/>
        <end position="223"/>
    </location>
</feature>
<dbReference type="EMBL" id="RBNJ01027263">
    <property type="protein sequence ID" value="RUS14476.1"/>
    <property type="molecule type" value="Genomic_DNA"/>
</dbReference>
<evidence type="ECO:0000256" key="4">
    <source>
        <dbReference type="ARBA" id="ARBA00022723"/>
    </source>
</evidence>
<dbReference type="GO" id="GO:0005615">
    <property type="term" value="C:extracellular space"/>
    <property type="evidence" value="ECO:0007669"/>
    <property type="project" value="TreeGrafter"/>
</dbReference>
<evidence type="ECO:0000313" key="10">
    <source>
        <dbReference type="Proteomes" id="UP000274822"/>
    </source>
</evidence>
<keyword evidence="3" id="KW-0645">Protease</keyword>
<evidence type="ECO:0000256" key="7">
    <source>
        <dbReference type="ARBA" id="ARBA00023049"/>
    </source>
</evidence>
<accession>A0A433PAB0</accession>
<keyword evidence="4" id="KW-0479">Metal-binding</keyword>
<dbReference type="Gene3D" id="2.60.40.1730">
    <property type="entry name" value="tricorn interacting facor f3 domain"/>
    <property type="match status" value="1"/>
</dbReference>
<comment type="caution">
    <text evidence="9">The sequence shown here is derived from an EMBL/GenBank/DDBJ whole genome shotgun (WGS) entry which is preliminary data.</text>
</comment>
<keyword evidence="10" id="KW-1185">Reference proteome</keyword>
<dbReference type="InterPro" id="IPR050344">
    <property type="entry name" value="Peptidase_M1_aminopeptidases"/>
</dbReference>
<keyword evidence="7" id="KW-0482">Metalloprotease</keyword>
<dbReference type="AlphaFoldDB" id="A0A433PAB0"/>
<dbReference type="InterPro" id="IPR045357">
    <property type="entry name" value="Aminopeptidase_N-like_N"/>
</dbReference>
<dbReference type="GO" id="GO:0008270">
    <property type="term" value="F:zinc ion binding"/>
    <property type="evidence" value="ECO:0007669"/>
    <property type="project" value="TreeGrafter"/>
</dbReference>
<dbReference type="GO" id="GO:0016020">
    <property type="term" value="C:membrane"/>
    <property type="evidence" value="ECO:0007669"/>
    <property type="project" value="TreeGrafter"/>
</dbReference>
<keyword evidence="5" id="KW-0378">Hydrolase</keyword>
<reference evidence="9 10" key="1">
    <citation type="journal article" date="2018" name="New Phytol.">
        <title>Phylogenomics of Endogonaceae and evolution of mycorrhizas within Mucoromycota.</title>
        <authorList>
            <person name="Chang Y."/>
            <person name="Desiro A."/>
            <person name="Na H."/>
            <person name="Sandor L."/>
            <person name="Lipzen A."/>
            <person name="Clum A."/>
            <person name="Barry K."/>
            <person name="Grigoriev I.V."/>
            <person name="Martin F.M."/>
            <person name="Stajich J.E."/>
            <person name="Smith M.E."/>
            <person name="Bonito G."/>
            <person name="Spatafora J.W."/>
        </authorList>
    </citation>
    <scope>NUCLEOTIDE SEQUENCE [LARGE SCALE GENOMIC DNA]</scope>
    <source>
        <strain evidence="9 10">AD002</strain>
    </source>
</reference>
<dbReference type="Pfam" id="PF17900">
    <property type="entry name" value="Peptidase_M1_N"/>
    <property type="match status" value="1"/>
</dbReference>
<dbReference type="PANTHER" id="PTHR11533">
    <property type="entry name" value="PROTEASE M1 ZINC METALLOPROTEASE"/>
    <property type="match status" value="1"/>
</dbReference>
<dbReference type="GO" id="GO:0070006">
    <property type="term" value="F:metalloaminopeptidase activity"/>
    <property type="evidence" value="ECO:0007669"/>
    <property type="project" value="TreeGrafter"/>
</dbReference>
<evidence type="ECO:0000259" key="8">
    <source>
        <dbReference type="Pfam" id="PF17900"/>
    </source>
</evidence>
<protein>
    <submittedName>
        <fullName evidence="9">Peptidase family M1-domain-containing protein</fullName>
    </submittedName>
</protein>
<dbReference type="GO" id="GO:0042277">
    <property type="term" value="F:peptide binding"/>
    <property type="evidence" value="ECO:0007669"/>
    <property type="project" value="TreeGrafter"/>
</dbReference>